<dbReference type="PANTHER" id="PTHR24095">
    <property type="entry name" value="ACETYL-COENZYME A SYNTHETASE"/>
    <property type="match status" value="1"/>
</dbReference>
<feature type="domain" description="AMP-binding enzyme C-terminal" evidence="8">
    <location>
        <begin position="532"/>
        <end position="610"/>
    </location>
</feature>
<dbReference type="InterPro" id="IPR020845">
    <property type="entry name" value="AMP-binding_CS"/>
</dbReference>
<dbReference type="InterPro" id="IPR045851">
    <property type="entry name" value="AMP-bd_C_sf"/>
</dbReference>
<evidence type="ECO:0000256" key="3">
    <source>
        <dbReference type="ARBA" id="ARBA00022598"/>
    </source>
</evidence>
<evidence type="ECO:0000256" key="5">
    <source>
        <dbReference type="ARBA" id="ARBA00022840"/>
    </source>
</evidence>
<dbReference type="GO" id="GO:0005524">
    <property type="term" value="F:ATP binding"/>
    <property type="evidence" value="ECO:0007669"/>
    <property type="project" value="UniProtKB-KW"/>
</dbReference>
<evidence type="ECO:0000256" key="2">
    <source>
        <dbReference type="ARBA" id="ARBA00013275"/>
    </source>
</evidence>
<comment type="caution">
    <text evidence="10">The sequence shown here is derived from an EMBL/GenBank/DDBJ whole genome shotgun (WGS) entry which is preliminary data.</text>
</comment>
<evidence type="ECO:0000256" key="1">
    <source>
        <dbReference type="ARBA" id="ARBA00006432"/>
    </source>
</evidence>
<dbReference type="InterPro" id="IPR025110">
    <property type="entry name" value="AMP-bd_C"/>
</dbReference>
<dbReference type="Proteomes" id="UP000637720">
    <property type="component" value="Unassembled WGS sequence"/>
</dbReference>
<dbReference type="PROSITE" id="PS00455">
    <property type="entry name" value="AMP_BINDING"/>
    <property type="match status" value="1"/>
</dbReference>
<organism evidence="10 11">
    <name type="scientific">Calditerricola satsumensis</name>
    <dbReference type="NCBI Taxonomy" id="373054"/>
    <lineage>
        <taxon>Bacteria</taxon>
        <taxon>Bacillati</taxon>
        <taxon>Bacillota</taxon>
        <taxon>Bacilli</taxon>
        <taxon>Bacillales</taxon>
        <taxon>Bacillaceae</taxon>
        <taxon>Calditerricola</taxon>
    </lineage>
</organism>
<dbReference type="EC" id="6.2.1.1" evidence="2"/>
<dbReference type="Pfam" id="PF13193">
    <property type="entry name" value="AMP-binding_C"/>
    <property type="match status" value="1"/>
</dbReference>
<evidence type="ECO:0000256" key="4">
    <source>
        <dbReference type="ARBA" id="ARBA00022741"/>
    </source>
</evidence>
<protein>
    <recommendedName>
        <fullName evidence="2">acetate--CoA ligase</fullName>
        <ecNumber evidence="2">6.2.1.1</ecNumber>
    </recommendedName>
</protein>
<dbReference type="SUPFAM" id="SSF56801">
    <property type="entry name" value="Acetyl-CoA synthetase-like"/>
    <property type="match status" value="1"/>
</dbReference>
<reference evidence="10" key="2">
    <citation type="submission" date="2020-09" db="EMBL/GenBank/DDBJ databases">
        <authorList>
            <person name="Sun Q."/>
            <person name="Ohkuma M."/>
        </authorList>
    </citation>
    <scope>NUCLEOTIDE SEQUENCE</scope>
    <source>
        <strain evidence="10">JCM 14719</strain>
    </source>
</reference>
<proteinExistence type="inferred from homology"/>
<name>A0A8J3B880_9BACI</name>
<feature type="domain" description="Acetyl-coenzyme A synthetase N-terminal" evidence="9">
    <location>
        <begin position="30"/>
        <end position="87"/>
    </location>
</feature>
<evidence type="ECO:0000259" key="9">
    <source>
        <dbReference type="Pfam" id="PF16177"/>
    </source>
</evidence>
<dbReference type="InterPro" id="IPR042099">
    <property type="entry name" value="ANL_N_sf"/>
</dbReference>
<sequence>MAEPVWHPSPEFVRETRLYRWMQALGFDDYDSFYAASIRDVAWFWGEAEKALGIAWFAPYRQVLDVSRGPAWPEWFVGGKLNAAHNAVDKWLDDPAVRHRPAIVWEGEEGTVRTLTYEELAAWVSRVAFGLKRLGIEKGDRVALYLPMIPETVVAMLAAAKIGAVVTPAFSGFGADAVAKRLESAQAKVLITADGFYRRGKVVPMKEEADRAADLAPCVERVVVVRRTGRAIPWREGRDLDWGELEGEGGAVPAEPMDSADPLLLLYTSGTTGRPKGVVHTHSGFPIKAAFDAGFGMDLKPGEVLLWVTDMGWMMGPFLVFGALLNAATMVLYDGTPDHPAPDRLWQLVARHRVTHLGVSPTLIRSLLPHGEALAHRHDLSRLRVIGSTGEPWNPEPWLWLFEKVGKGRIPIFNYSGGTEISGGILGNVLVKPIAPITFNAALPGMAAEVYGEDGRPVRGAVGELVLTQPWVGQTRGFWQDPERYEETYWKRWPNTWVHGDWVILDEDGFWTITGRSDDTLNVAGKRLGPAEVESVLVDHPAVKEAATIGVPDEVKGEVPVCFVVLKAGVEASDALARELVDWVAERMGKALRPKAVHFVADLPKTRNAKIMRRAVRAAYLGTSAGDLSALENPEAVEAIRRLAQ</sequence>
<reference evidence="10" key="1">
    <citation type="journal article" date="2014" name="Int. J. Syst. Evol. Microbiol.">
        <title>Complete genome sequence of Corynebacterium casei LMG S-19264T (=DSM 44701T), isolated from a smear-ripened cheese.</title>
        <authorList>
            <consortium name="US DOE Joint Genome Institute (JGI-PGF)"/>
            <person name="Walter F."/>
            <person name="Albersmeier A."/>
            <person name="Kalinowski J."/>
            <person name="Ruckert C."/>
        </authorList>
    </citation>
    <scope>NUCLEOTIDE SEQUENCE</scope>
    <source>
        <strain evidence="10">JCM 14719</strain>
    </source>
</reference>
<evidence type="ECO:0000313" key="10">
    <source>
        <dbReference type="EMBL" id="GGJ95259.1"/>
    </source>
</evidence>
<keyword evidence="11" id="KW-1185">Reference proteome</keyword>
<evidence type="ECO:0000259" key="8">
    <source>
        <dbReference type="Pfam" id="PF13193"/>
    </source>
</evidence>
<dbReference type="PANTHER" id="PTHR24095:SF14">
    <property type="entry name" value="ACETYL-COENZYME A SYNTHETASE 1"/>
    <property type="match status" value="1"/>
</dbReference>
<evidence type="ECO:0000259" key="7">
    <source>
        <dbReference type="Pfam" id="PF00501"/>
    </source>
</evidence>
<dbReference type="RefSeq" id="WP_188816768.1">
    <property type="nucleotide sequence ID" value="NZ_BMOF01000007.1"/>
</dbReference>
<keyword evidence="3" id="KW-0436">Ligase</keyword>
<dbReference type="EMBL" id="BMOF01000007">
    <property type="protein sequence ID" value="GGJ95259.1"/>
    <property type="molecule type" value="Genomic_DNA"/>
</dbReference>
<dbReference type="GO" id="GO:0006085">
    <property type="term" value="P:acetyl-CoA biosynthetic process"/>
    <property type="evidence" value="ECO:0007669"/>
    <property type="project" value="TreeGrafter"/>
</dbReference>
<dbReference type="Gene3D" id="3.40.50.12780">
    <property type="entry name" value="N-terminal domain of ligase-like"/>
    <property type="match status" value="1"/>
</dbReference>
<dbReference type="Gene3D" id="3.30.300.30">
    <property type="match status" value="1"/>
</dbReference>
<keyword evidence="6" id="KW-0007">Acetylation</keyword>
<dbReference type="InterPro" id="IPR000873">
    <property type="entry name" value="AMP-dep_synth/lig_dom"/>
</dbReference>
<keyword evidence="4" id="KW-0547">Nucleotide-binding</keyword>
<dbReference type="AlphaFoldDB" id="A0A8J3B880"/>
<feature type="domain" description="AMP-dependent synthetase/ligase" evidence="7">
    <location>
        <begin position="99"/>
        <end position="473"/>
    </location>
</feature>
<gene>
    <name evidence="10" type="ORF">GCM10007043_06350</name>
</gene>
<dbReference type="GO" id="GO:0003987">
    <property type="term" value="F:acetate-CoA ligase activity"/>
    <property type="evidence" value="ECO:0007669"/>
    <property type="project" value="UniProtKB-EC"/>
</dbReference>
<evidence type="ECO:0000256" key="6">
    <source>
        <dbReference type="ARBA" id="ARBA00022990"/>
    </source>
</evidence>
<dbReference type="Pfam" id="PF16177">
    <property type="entry name" value="ACAS_N"/>
    <property type="match status" value="1"/>
</dbReference>
<keyword evidence="5" id="KW-0067">ATP-binding</keyword>
<dbReference type="InterPro" id="IPR032387">
    <property type="entry name" value="ACAS_N"/>
</dbReference>
<comment type="similarity">
    <text evidence="1">Belongs to the ATP-dependent AMP-binding enzyme family.</text>
</comment>
<accession>A0A8J3B880</accession>
<evidence type="ECO:0000313" key="11">
    <source>
        <dbReference type="Proteomes" id="UP000637720"/>
    </source>
</evidence>
<dbReference type="Pfam" id="PF00501">
    <property type="entry name" value="AMP-binding"/>
    <property type="match status" value="1"/>
</dbReference>